<gene>
    <name evidence="1" type="ORF">S12H4_14597</name>
</gene>
<feature type="non-terminal residue" evidence="1">
    <location>
        <position position="106"/>
    </location>
</feature>
<dbReference type="EMBL" id="BARW01006963">
    <property type="protein sequence ID" value="GAI83075.1"/>
    <property type="molecule type" value="Genomic_DNA"/>
</dbReference>
<dbReference type="AlphaFoldDB" id="X1T693"/>
<accession>X1T693</accession>
<organism evidence="1">
    <name type="scientific">marine sediment metagenome</name>
    <dbReference type="NCBI Taxonomy" id="412755"/>
    <lineage>
        <taxon>unclassified sequences</taxon>
        <taxon>metagenomes</taxon>
        <taxon>ecological metagenomes</taxon>
    </lineage>
</organism>
<sequence length="106" mass="12186">MNKNKKKIPDFIRGMQSWFMVEFVDEGIDRAVNTLVEKGAINTLLLGTHNDPMSTKNWGELGHSENRVEHIGSGFLYDFDISKFKTTRIKPVKNTEPEIEDRDIFG</sequence>
<evidence type="ECO:0000313" key="1">
    <source>
        <dbReference type="EMBL" id="GAI83075.1"/>
    </source>
</evidence>
<comment type="caution">
    <text evidence="1">The sequence shown here is derived from an EMBL/GenBank/DDBJ whole genome shotgun (WGS) entry which is preliminary data.</text>
</comment>
<proteinExistence type="predicted"/>
<protein>
    <submittedName>
        <fullName evidence="1">Uncharacterized protein</fullName>
    </submittedName>
</protein>
<name>X1T693_9ZZZZ</name>
<reference evidence="1" key="1">
    <citation type="journal article" date="2014" name="Front. Microbiol.">
        <title>High frequency of phylogenetically diverse reductive dehalogenase-homologous genes in deep subseafloor sedimentary metagenomes.</title>
        <authorList>
            <person name="Kawai M."/>
            <person name="Futagami T."/>
            <person name="Toyoda A."/>
            <person name="Takaki Y."/>
            <person name="Nishi S."/>
            <person name="Hori S."/>
            <person name="Arai W."/>
            <person name="Tsubouchi T."/>
            <person name="Morono Y."/>
            <person name="Uchiyama I."/>
            <person name="Ito T."/>
            <person name="Fujiyama A."/>
            <person name="Inagaki F."/>
            <person name="Takami H."/>
        </authorList>
    </citation>
    <scope>NUCLEOTIDE SEQUENCE</scope>
    <source>
        <strain evidence="1">Expedition CK06-06</strain>
    </source>
</reference>